<dbReference type="AlphaFoldDB" id="A0A371E205"/>
<protein>
    <recommendedName>
        <fullName evidence="1">Reverse transcriptase Ty1/copia-type domain-containing protein</fullName>
    </recommendedName>
</protein>
<sequence>MKNLRRALYGSSSYVRCVTNLCLNLFNRIRRVILLLLLSKLVYYQSREYGTSQLLGIGYEYRGLYYLEMSPSMSYVVVSSPKLLHEQLGYPNLSKLKKMVLDYLGWRQAMIDKMQAFEQNGTWELVSLPPEKMIVGCRWVDVVKVDPNGEVHNLKFNLIAKEYTQIYGLDYGDTLSSVTKINLVRFFLAFHWSLH</sequence>
<gene>
    <name evidence="2" type="ORF">CR513_61836</name>
</gene>
<dbReference type="Proteomes" id="UP000257109">
    <property type="component" value="Unassembled WGS sequence"/>
</dbReference>
<dbReference type="STRING" id="157652.A0A371E205"/>
<dbReference type="Pfam" id="PF07727">
    <property type="entry name" value="RVT_2"/>
    <property type="match status" value="1"/>
</dbReference>
<name>A0A371E205_MUCPR</name>
<proteinExistence type="predicted"/>
<reference evidence="2" key="1">
    <citation type="submission" date="2018-05" db="EMBL/GenBank/DDBJ databases">
        <title>Draft genome of Mucuna pruriens seed.</title>
        <authorList>
            <person name="Nnadi N.E."/>
            <person name="Vos R."/>
            <person name="Hasami M.H."/>
            <person name="Devisetty U.K."/>
            <person name="Aguiy J.C."/>
        </authorList>
    </citation>
    <scope>NUCLEOTIDE SEQUENCE [LARGE SCALE GENOMIC DNA]</scope>
    <source>
        <strain evidence="2">JCA_2017</strain>
    </source>
</reference>
<dbReference type="InterPro" id="IPR013103">
    <property type="entry name" value="RVT_2"/>
</dbReference>
<comment type="caution">
    <text evidence="2">The sequence shown here is derived from an EMBL/GenBank/DDBJ whole genome shotgun (WGS) entry which is preliminary data.</text>
</comment>
<feature type="domain" description="Reverse transcriptase Ty1/copia-type" evidence="1">
    <location>
        <begin position="120"/>
        <end position="190"/>
    </location>
</feature>
<keyword evidence="3" id="KW-1185">Reference proteome</keyword>
<accession>A0A371E205</accession>
<evidence type="ECO:0000313" key="3">
    <source>
        <dbReference type="Proteomes" id="UP000257109"/>
    </source>
</evidence>
<dbReference type="EMBL" id="QJKJ01017166">
    <property type="protein sequence ID" value="RDX59659.1"/>
    <property type="molecule type" value="Genomic_DNA"/>
</dbReference>
<feature type="non-terminal residue" evidence="2">
    <location>
        <position position="1"/>
    </location>
</feature>
<evidence type="ECO:0000313" key="2">
    <source>
        <dbReference type="EMBL" id="RDX59659.1"/>
    </source>
</evidence>
<dbReference type="OrthoDB" id="1917367at2759"/>
<organism evidence="2 3">
    <name type="scientific">Mucuna pruriens</name>
    <name type="common">Velvet bean</name>
    <name type="synonym">Dolichos pruriens</name>
    <dbReference type="NCBI Taxonomy" id="157652"/>
    <lineage>
        <taxon>Eukaryota</taxon>
        <taxon>Viridiplantae</taxon>
        <taxon>Streptophyta</taxon>
        <taxon>Embryophyta</taxon>
        <taxon>Tracheophyta</taxon>
        <taxon>Spermatophyta</taxon>
        <taxon>Magnoliopsida</taxon>
        <taxon>eudicotyledons</taxon>
        <taxon>Gunneridae</taxon>
        <taxon>Pentapetalae</taxon>
        <taxon>rosids</taxon>
        <taxon>fabids</taxon>
        <taxon>Fabales</taxon>
        <taxon>Fabaceae</taxon>
        <taxon>Papilionoideae</taxon>
        <taxon>50 kb inversion clade</taxon>
        <taxon>NPAAA clade</taxon>
        <taxon>indigoferoid/millettioid clade</taxon>
        <taxon>Phaseoleae</taxon>
        <taxon>Mucuna</taxon>
    </lineage>
</organism>
<evidence type="ECO:0000259" key="1">
    <source>
        <dbReference type="Pfam" id="PF07727"/>
    </source>
</evidence>